<organism evidence="1 2">
    <name type="scientific">Deinococcus roseus</name>
    <dbReference type="NCBI Taxonomy" id="392414"/>
    <lineage>
        <taxon>Bacteria</taxon>
        <taxon>Thermotogati</taxon>
        <taxon>Deinococcota</taxon>
        <taxon>Deinococci</taxon>
        <taxon>Deinococcales</taxon>
        <taxon>Deinococcaceae</taxon>
        <taxon>Deinococcus</taxon>
    </lineage>
</organism>
<proteinExistence type="predicted"/>
<evidence type="ECO:0000313" key="1">
    <source>
        <dbReference type="EMBL" id="GGJ26264.1"/>
    </source>
</evidence>
<dbReference type="RefSeq" id="WP_189000932.1">
    <property type="nucleotide sequence ID" value="NZ_BMOD01000002.1"/>
</dbReference>
<comment type="caution">
    <text evidence="1">The sequence shown here is derived from an EMBL/GenBank/DDBJ whole genome shotgun (WGS) entry which is preliminary data.</text>
</comment>
<dbReference type="Proteomes" id="UP000632222">
    <property type="component" value="Unassembled WGS sequence"/>
</dbReference>
<evidence type="ECO:0000313" key="2">
    <source>
        <dbReference type="Proteomes" id="UP000632222"/>
    </source>
</evidence>
<dbReference type="EMBL" id="BMOD01000002">
    <property type="protein sequence ID" value="GGJ26264.1"/>
    <property type="molecule type" value="Genomic_DNA"/>
</dbReference>
<gene>
    <name evidence="1" type="ORF">GCM10008938_10520</name>
</gene>
<name>A0ABQ2CVZ7_9DEIO</name>
<keyword evidence="2" id="KW-1185">Reference proteome</keyword>
<accession>A0ABQ2CVZ7</accession>
<sequence>MDAELDQKLRAADAKSNLQDWEYPLGFDLEAYKCLLDKIKKCAAEIETSLGLTVDVHHGQDSTFAAEILLAMGAWKYGMRFSCFDHLFTTWGWQPQESHTLFDPQPSETLKFAIQIAQDHGFFYVEETSLQNAIYDGVLPIPEGYRFTWWDRFFDYL</sequence>
<reference evidence="2" key="1">
    <citation type="journal article" date="2019" name="Int. J. Syst. Evol. Microbiol.">
        <title>The Global Catalogue of Microorganisms (GCM) 10K type strain sequencing project: providing services to taxonomists for standard genome sequencing and annotation.</title>
        <authorList>
            <consortium name="The Broad Institute Genomics Platform"/>
            <consortium name="The Broad Institute Genome Sequencing Center for Infectious Disease"/>
            <person name="Wu L."/>
            <person name="Ma J."/>
        </authorList>
    </citation>
    <scope>NUCLEOTIDE SEQUENCE [LARGE SCALE GENOMIC DNA]</scope>
    <source>
        <strain evidence="2">JCM 14370</strain>
    </source>
</reference>
<protein>
    <submittedName>
        <fullName evidence="1">Uncharacterized protein</fullName>
    </submittedName>
</protein>